<dbReference type="EMBL" id="JACJFM010000070">
    <property type="protein sequence ID" value="MBB1489647.1"/>
    <property type="molecule type" value="Genomic_DNA"/>
</dbReference>
<accession>A0A839IZ55</accession>
<dbReference type="Pfam" id="PF12614">
    <property type="entry name" value="RRF_GI"/>
    <property type="match status" value="1"/>
</dbReference>
<name>A0A839IZ55_9GAMM</name>
<evidence type="ECO:0000313" key="2">
    <source>
        <dbReference type="Proteomes" id="UP000565262"/>
    </source>
</evidence>
<gene>
    <name evidence="1" type="ORF">H4O21_23835</name>
</gene>
<proteinExistence type="predicted"/>
<organism evidence="1 2">
    <name type="scientific">Oceanospirillum sediminis</name>
    <dbReference type="NCBI Taxonomy" id="2760088"/>
    <lineage>
        <taxon>Bacteria</taxon>
        <taxon>Pseudomonadati</taxon>
        <taxon>Pseudomonadota</taxon>
        <taxon>Gammaproteobacteria</taxon>
        <taxon>Oceanospirillales</taxon>
        <taxon>Oceanospirillaceae</taxon>
        <taxon>Oceanospirillum</taxon>
    </lineage>
</organism>
<dbReference type="Proteomes" id="UP000565262">
    <property type="component" value="Unassembled WGS sequence"/>
</dbReference>
<evidence type="ECO:0008006" key="3">
    <source>
        <dbReference type="Google" id="ProtNLM"/>
    </source>
</evidence>
<dbReference type="AlphaFoldDB" id="A0A839IZ55"/>
<keyword evidence="2" id="KW-1185">Reference proteome</keyword>
<protein>
    <recommendedName>
        <fullName evidence="3">Ribosome recycling factor</fullName>
    </recommendedName>
</protein>
<dbReference type="RefSeq" id="WP_182812297.1">
    <property type="nucleotide sequence ID" value="NZ_JACJFM010000070.1"/>
</dbReference>
<evidence type="ECO:0000313" key="1">
    <source>
        <dbReference type="EMBL" id="MBB1489647.1"/>
    </source>
</evidence>
<comment type="caution">
    <text evidence="1">The sequence shown here is derived from an EMBL/GenBank/DDBJ whole genome shotgun (WGS) entry which is preliminary data.</text>
</comment>
<dbReference type="InterPro" id="IPR022253">
    <property type="entry name" value="Ribosome_recyc_fac_bac"/>
</dbReference>
<reference evidence="1 2" key="1">
    <citation type="submission" date="2020-08" db="EMBL/GenBank/DDBJ databases">
        <title>Oceanospirillum sp. nov. isolated from marine sediment.</title>
        <authorList>
            <person name="Ji X."/>
        </authorList>
    </citation>
    <scope>NUCLEOTIDE SEQUENCE [LARGE SCALE GENOMIC DNA]</scope>
    <source>
        <strain evidence="1 2">D5</strain>
    </source>
</reference>
<sequence length="131" mass="15277">MLVTITLNSFVRRTLNTDTLKQAIKSTGATLSRKGRSRNWQLEADREQIGDIIRLIFESGEDSWCWVSKKLSENKPKLEHEQLKEVARQHPSITVNRLIALTDCSISDARIVLDEIEWEYVTRLLNIRRDR</sequence>